<proteinExistence type="predicted"/>
<keyword evidence="2" id="KW-1185">Reference proteome</keyword>
<dbReference type="PANTHER" id="PTHR34213:SF2">
    <property type="entry name" value="NUCLEAR TRANSPORT FACTOR 2 (NTF2) FAMILY PROTEIN"/>
    <property type="match status" value="1"/>
</dbReference>
<reference evidence="1 2" key="1">
    <citation type="submission" date="2015-10" db="EMBL/GenBank/DDBJ databases">
        <title>Full genome of DAOMC 229536 Phialocephala scopiformis, a fungal endophyte of spruce producing the potent anti-insectan compound rugulosin.</title>
        <authorList>
            <consortium name="DOE Joint Genome Institute"/>
            <person name="Walker A.K."/>
            <person name="Frasz S.L."/>
            <person name="Seifert K.A."/>
            <person name="Miller J.D."/>
            <person name="Mondo S.J."/>
            <person name="Labutti K."/>
            <person name="Lipzen A."/>
            <person name="Dockter R."/>
            <person name="Kennedy M."/>
            <person name="Grigoriev I.V."/>
            <person name="Spatafora J.W."/>
        </authorList>
    </citation>
    <scope>NUCLEOTIDE SEQUENCE [LARGE SCALE GENOMIC DNA]</scope>
    <source>
        <strain evidence="1 2">CBS 120377</strain>
    </source>
</reference>
<accession>A0A132B6R2</accession>
<dbReference type="AlphaFoldDB" id="A0A132B6R2"/>
<dbReference type="RefSeq" id="XP_018062453.1">
    <property type="nucleotide sequence ID" value="XM_018217235.1"/>
</dbReference>
<dbReference type="InParanoid" id="A0A132B6R2"/>
<dbReference type="KEGG" id="psco:LY89DRAFT_702140"/>
<name>A0A132B6R2_MOLSC</name>
<gene>
    <name evidence="1" type="ORF">LY89DRAFT_702140</name>
</gene>
<organism evidence="1 2">
    <name type="scientific">Mollisia scopiformis</name>
    <name type="common">Conifer needle endophyte fungus</name>
    <name type="synonym">Phialocephala scopiformis</name>
    <dbReference type="NCBI Taxonomy" id="149040"/>
    <lineage>
        <taxon>Eukaryota</taxon>
        <taxon>Fungi</taxon>
        <taxon>Dikarya</taxon>
        <taxon>Ascomycota</taxon>
        <taxon>Pezizomycotina</taxon>
        <taxon>Leotiomycetes</taxon>
        <taxon>Helotiales</taxon>
        <taxon>Mollisiaceae</taxon>
        <taxon>Mollisia</taxon>
    </lineage>
</organism>
<evidence type="ECO:0000313" key="2">
    <source>
        <dbReference type="Proteomes" id="UP000070700"/>
    </source>
</evidence>
<dbReference type="Proteomes" id="UP000070700">
    <property type="component" value="Unassembled WGS sequence"/>
</dbReference>
<protein>
    <submittedName>
        <fullName evidence="1">Uncharacterized protein</fullName>
    </submittedName>
</protein>
<sequence length="203" mass="22104">MATGIPSQTAQLQKQANMSTDSASEAKIKELGIQSKFDVKEGVNLSGEQRVIVGSILDLFAGTPTLPKLSLWLDSATFSDPLTKAEGRKQYAAQWYGLAAAFSKIEQLHTQVTSAGNPIEMDLKTRYTVKGIGKETEIKSLIKIWTKEGGSGQGLRVEKVEDRWDGEIPEGAFAKVFRNLNSVVVPAFVSVPKSEEEEAKKST</sequence>
<dbReference type="OrthoDB" id="2400485at2759"/>
<dbReference type="GeneID" id="28826961"/>
<dbReference type="PANTHER" id="PTHR34213">
    <property type="entry name" value="NUCLEAR TRANSPORT FACTOR 2 (NTF2) FAMILY PROTEIN"/>
    <property type="match status" value="1"/>
</dbReference>
<dbReference type="EMBL" id="KQ947437">
    <property type="protein sequence ID" value="KUJ08098.1"/>
    <property type="molecule type" value="Genomic_DNA"/>
</dbReference>
<evidence type="ECO:0000313" key="1">
    <source>
        <dbReference type="EMBL" id="KUJ08098.1"/>
    </source>
</evidence>